<dbReference type="PANTHER" id="PTHR21198">
    <property type="entry name" value="GLUTAMATE RACEMASE"/>
    <property type="match status" value="1"/>
</dbReference>
<organism evidence="3 4">
    <name type="scientific">Paenibacillus harenae</name>
    <dbReference type="NCBI Taxonomy" id="306543"/>
    <lineage>
        <taxon>Bacteria</taxon>
        <taxon>Bacillati</taxon>
        <taxon>Bacillota</taxon>
        <taxon>Bacilli</taxon>
        <taxon>Bacillales</taxon>
        <taxon>Paenibacillaceae</taxon>
        <taxon>Paenibacillus</taxon>
    </lineage>
</organism>
<dbReference type="EMBL" id="JAUSSU010000018">
    <property type="protein sequence ID" value="MDQ0116318.1"/>
    <property type="molecule type" value="Genomic_DNA"/>
</dbReference>
<keyword evidence="2 3" id="KW-0413">Isomerase</keyword>
<dbReference type="NCBIfam" id="TIGR00035">
    <property type="entry name" value="asp_race"/>
    <property type="match status" value="1"/>
</dbReference>
<evidence type="ECO:0000313" key="3">
    <source>
        <dbReference type="EMBL" id="MDQ0116318.1"/>
    </source>
</evidence>
<accession>A0ABT9UBD2</accession>
<dbReference type="InterPro" id="IPR015942">
    <property type="entry name" value="Asp/Glu/hydantoin_racemase"/>
</dbReference>
<proteinExistence type="inferred from homology"/>
<protein>
    <submittedName>
        <fullName evidence="3">Aspartate racemase</fullName>
        <ecNumber evidence="3">5.1.1.13</ecNumber>
    </submittedName>
</protein>
<sequence length="238" mass="26185">MEHNSLGVIGGMGPKATSVFFDKVIEHTAAERDQEHINMIILNHTSLPDRTSVILGGRGELFLEAIAKDLKLLELAGVSNIAIPCNTSHYFYDEMQQMTSVPIINMVDETLKDIHAKFGDNSKIGILATTGTINSGVYKTVCESYNMKLHEPNEATQELVMDIIYNQVKSNLEVDPAVLEGIINDLVYKEGCNCVIIACTELSCIPISRQAMEISIDAMQVLVNQSIVRSGKQTITEI</sequence>
<evidence type="ECO:0000313" key="4">
    <source>
        <dbReference type="Proteomes" id="UP001229346"/>
    </source>
</evidence>
<gene>
    <name evidence="3" type="ORF">J2T15_005794</name>
</gene>
<dbReference type="Gene3D" id="3.40.50.1860">
    <property type="match status" value="2"/>
</dbReference>
<dbReference type="PROSITE" id="PS00923">
    <property type="entry name" value="ASP_GLU_RACEMASE_1"/>
    <property type="match status" value="1"/>
</dbReference>
<dbReference type="Pfam" id="PF01177">
    <property type="entry name" value="Asp_Glu_race"/>
    <property type="match status" value="1"/>
</dbReference>
<comment type="similarity">
    <text evidence="1">Belongs to the aspartate/glutamate racemases family.</text>
</comment>
<dbReference type="PANTHER" id="PTHR21198:SF7">
    <property type="entry name" value="ASPARTATE-GLUTAMATE RACEMASE FAMILY"/>
    <property type="match status" value="1"/>
</dbReference>
<evidence type="ECO:0000256" key="2">
    <source>
        <dbReference type="ARBA" id="ARBA00023235"/>
    </source>
</evidence>
<name>A0ABT9UBD2_PAEHA</name>
<comment type="caution">
    <text evidence="3">The sequence shown here is derived from an EMBL/GenBank/DDBJ whole genome shotgun (WGS) entry which is preliminary data.</text>
</comment>
<keyword evidence="4" id="KW-1185">Reference proteome</keyword>
<reference evidence="3 4" key="1">
    <citation type="submission" date="2023-07" db="EMBL/GenBank/DDBJ databases">
        <title>Sorghum-associated microbial communities from plants grown in Nebraska, USA.</title>
        <authorList>
            <person name="Schachtman D."/>
        </authorList>
    </citation>
    <scope>NUCLEOTIDE SEQUENCE [LARGE SCALE GENOMIC DNA]</scope>
    <source>
        <strain evidence="3 4">CC482</strain>
    </source>
</reference>
<evidence type="ECO:0000256" key="1">
    <source>
        <dbReference type="ARBA" id="ARBA00007847"/>
    </source>
</evidence>
<dbReference type="RefSeq" id="WP_307208373.1">
    <property type="nucleotide sequence ID" value="NZ_JAUSST010000012.1"/>
</dbReference>
<dbReference type="InterPro" id="IPR001920">
    <property type="entry name" value="Asp/Glu_race"/>
</dbReference>
<dbReference type="EC" id="5.1.1.13" evidence="3"/>
<dbReference type="Proteomes" id="UP001229346">
    <property type="component" value="Unassembled WGS sequence"/>
</dbReference>
<dbReference type="GO" id="GO:0047689">
    <property type="term" value="F:aspartate racemase activity"/>
    <property type="evidence" value="ECO:0007669"/>
    <property type="project" value="UniProtKB-EC"/>
</dbReference>
<dbReference type="InterPro" id="IPR004380">
    <property type="entry name" value="Asp_race"/>
</dbReference>
<dbReference type="InterPro" id="IPR018187">
    <property type="entry name" value="Asp/Glu_racemase_AS_1"/>
</dbReference>
<dbReference type="SUPFAM" id="SSF53681">
    <property type="entry name" value="Aspartate/glutamate racemase"/>
    <property type="match status" value="2"/>
</dbReference>